<feature type="domain" description="YgjP-like metallopeptidase" evidence="1">
    <location>
        <begin position="15"/>
        <end position="217"/>
    </location>
</feature>
<dbReference type="CDD" id="cd07344">
    <property type="entry name" value="M48_yhfN_like"/>
    <property type="match status" value="1"/>
</dbReference>
<dbReference type="Pfam" id="PF01863">
    <property type="entry name" value="YgjP-like"/>
    <property type="match status" value="1"/>
</dbReference>
<dbReference type="EMBL" id="MHSW01000021">
    <property type="protein sequence ID" value="OHA51514.1"/>
    <property type="molecule type" value="Genomic_DNA"/>
</dbReference>
<sequence>MEIPKFYKLIRSKRKTIALGVTADATLIVRAPHNTSVGYIERLLSKKMGWIQRTVARVTSRPRTPPREFVDGESFLYLGKAYKMQVDKNAAKSIVFKNGFILNTKDRNRTRSLIINWYKAEAKRKITERVEWCARRFGLSFKSIKITTAEKRWGSCGTMGRLNFSWRLIMAPTSVIDYVIIHELAHLEHKNHSKAFWNSVKVMYSNYEKAKNWLKQNEGTLTI</sequence>
<dbReference type="Proteomes" id="UP000176951">
    <property type="component" value="Unassembled WGS sequence"/>
</dbReference>
<protein>
    <recommendedName>
        <fullName evidence="1">YgjP-like metallopeptidase domain-containing protein</fullName>
    </recommendedName>
</protein>
<dbReference type="AlphaFoldDB" id="A0A1G2PT55"/>
<dbReference type="InterPro" id="IPR053136">
    <property type="entry name" value="UTP_pyrophosphatase-like"/>
</dbReference>
<dbReference type="InterPro" id="IPR002725">
    <property type="entry name" value="YgjP-like_metallopeptidase"/>
</dbReference>
<dbReference type="PANTHER" id="PTHR30399:SF1">
    <property type="entry name" value="UTP PYROPHOSPHATASE"/>
    <property type="match status" value="1"/>
</dbReference>
<gene>
    <name evidence="2" type="ORF">A3A97_03565</name>
</gene>
<evidence type="ECO:0000313" key="3">
    <source>
        <dbReference type="Proteomes" id="UP000176951"/>
    </source>
</evidence>
<comment type="caution">
    <text evidence="2">The sequence shown here is derived from an EMBL/GenBank/DDBJ whole genome shotgun (WGS) entry which is preliminary data.</text>
</comment>
<accession>A0A1G2PT55</accession>
<reference evidence="2 3" key="1">
    <citation type="journal article" date="2016" name="Nat. Commun.">
        <title>Thousands of microbial genomes shed light on interconnected biogeochemical processes in an aquifer system.</title>
        <authorList>
            <person name="Anantharaman K."/>
            <person name="Brown C.T."/>
            <person name="Hug L.A."/>
            <person name="Sharon I."/>
            <person name="Castelle C.J."/>
            <person name="Probst A.J."/>
            <person name="Thomas B.C."/>
            <person name="Singh A."/>
            <person name="Wilkins M.J."/>
            <person name="Karaoz U."/>
            <person name="Brodie E.L."/>
            <person name="Williams K.H."/>
            <person name="Hubbard S.S."/>
            <person name="Banfield J.F."/>
        </authorList>
    </citation>
    <scope>NUCLEOTIDE SEQUENCE [LARGE SCALE GENOMIC DNA]</scope>
</reference>
<dbReference type="Gene3D" id="3.30.2010.10">
    <property type="entry name" value="Metalloproteases ('zincins'), catalytic domain"/>
    <property type="match status" value="1"/>
</dbReference>
<proteinExistence type="predicted"/>
<evidence type="ECO:0000313" key="2">
    <source>
        <dbReference type="EMBL" id="OHA51514.1"/>
    </source>
</evidence>
<name>A0A1G2PT55_9BACT</name>
<dbReference type="PANTHER" id="PTHR30399">
    <property type="entry name" value="UNCHARACTERIZED PROTEIN YGJP"/>
    <property type="match status" value="1"/>
</dbReference>
<organism evidence="2 3">
    <name type="scientific">Candidatus Terrybacteria bacterium RIFCSPLOWO2_01_FULL_40_23</name>
    <dbReference type="NCBI Taxonomy" id="1802366"/>
    <lineage>
        <taxon>Bacteria</taxon>
        <taxon>Candidatus Terryibacteriota</taxon>
    </lineage>
</organism>
<evidence type="ECO:0000259" key="1">
    <source>
        <dbReference type="Pfam" id="PF01863"/>
    </source>
</evidence>